<dbReference type="Gene3D" id="3.40.50.150">
    <property type="entry name" value="Vaccinia Virus protein VP39"/>
    <property type="match status" value="1"/>
</dbReference>
<organism evidence="1 2">
    <name type="scientific">Salinactinospora qingdaonensis</name>
    <dbReference type="NCBI Taxonomy" id="702744"/>
    <lineage>
        <taxon>Bacteria</taxon>
        <taxon>Bacillati</taxon>
        <taxon>Actinomycetota</taxon>
        <taxon>Actinomycetes</taxon>
        <taxon>Streptosporangiales</taxon>
        <taxon>Nocardiopsidaceae</taxon>
        <taxon>Salinactinospora</taxon>
    </lineage>
</organism>
<dbReference type="RefSeq" id="WP_344972078.1">
    <property type="nucleotide sequence ID" value="NZ_BAABDD010000012.1"/>
</dbReference>
<protein>
    <submittedName>
        <fullName evidence="1">SAM-dependent methyltransferase</fullName>
    </submittedName>
</protein>
<gene>
    <name evidence="1" type="ORF">GCM10022402_29520</name>
</gene>
<dbReference type="Pfam" id="PF04672">
    <property type="entry name" value="Methyltransf_19"/>
    <property type="match status" value="1"/>
</dbReference>
<dbReference type="EMBL" id="BAABDD010000012">
    <property type="protein sequence ID" value="GAA3748312.1"/>
    <property type="molecule type" value="Genomic_DNA"/>
</dbReference>
<keyword evidence="2" id="KW-1185">Reference proteome</keyword>
<keyword evidence="1" id="KW-0808">Transferase</keyword>
<evidence type="ECO:0000313" key="2">
    <source>
        <dbReference type="Proteomes" id="UP001500908"/>
    </source>
</evidence>
<dbReference type="PIRSF" id="PIRSF017393">
    <property type="entry name" value="MTase_SAV2177"/>
    <property type="match status" value="1"/>
</dbReference>
<keyword evidence="1" id="KW-0489">Methyltransferase</keyword>
<sequence length="273" mass="29632">MARDEVFAARYAPPLLHVDTATPARIYDYLLGGKDNFAVDRQAAAALEQREPHARLIATENRRFLQRVVTYLVAQAGIDQIIDLGSGLPTVDNVHQIAHRHNPDVRVVYVDHDPIVLAHARALLADNPRTTVVAAQASDPAAVLSHPHTCALLDLTRPWALLGLALFHFIPTDPAEVIAGFTAHMPPGSHLALSHACREATTPETAAQVEAIYADTTTPLRLRSRAEIAALFTGFDLLTPGLQPITCWRPHHPPTNPDPVWLHGGLGVLASRG</sequence>
<accession>A0ABP7FV50</accession>
<dbReference type="InterPro" id="IPR006764">
    <property type="entry name" value="SAM_dep_MeTrfase_SAV2177_type"/>
</dbReference>
<name>A0ABP7FV50_9ACTN</name>
<reference evidence="2" key="1">
    <citation type="journal article" date="2019" name="Int. J. Syst. Evol. Microbiol.">
        <title>The Global Catalogue of Microorganisms (GCM) 10K type strain sequencing project: providing services to taxonomists for standard genome sequencing and annotation.</title>
        <authorList>
            <consortium name="The Broad Institute Genomics Platform"/>
            <consortium name="The Broad Institute Genome Sequencing Center for Infectious Disease"/>
            <person name="Wu L."/>
            <person name="Ma J."/>
        </authorList>
    </citation>
    <scope>NUCLEOTIDE SEQUENCE [LARGE SCALE GENOMIC DNA]</scope>
    <source>
        <strain evidence="2">JCM 17137</strain>
    </source>
</reference>
<dbReference type="GO" id="GO:0008168">
    <property type="term" value="F:methyltransferase activity"/>
    <property type="evidence" value="ECO:0007669"/>
    <property type="project" value="UniProtKB-KW"/>
</dbReference>
<comment type="caution">
    <text evidence="1">The sequence shown here is derived from an EMBL/GenBank/DDBJ whole genome shotgun (WGS) entry which is preliminary data.</text>
</comment>
<proteinExistence type="predicted"/>
<dbReference type="GO" id="GO:0032259">
    <property type="term" value="P:methylation"/>
    <property type="evidence" value="ECO:0007669"/>
    <property type="project" value="UniProtKB-KW"/>
</dbReference>
<dbReference type="InterPro" id="IPR029063">
    <property type="entry name" value="SAM-dependent_MTases_sf"/>
</dbReference>
<evidence type="ECO:0000313" key="1">
    <source>
        <dbReference type="EMBL" id="GAA3748312.1"/>
    </source>
</evidence>
<dbReference type="Proteomes" id="UP001500908">
    <property type="component" value="Unassembled WGS sequence"/>
</dbReference>
<dbReference type="SUPFAM" id="SSF53335">
    <property type="entry name" value="S-adenosyl-L-methionine-dependent methyltransferases"/>
    <property type="match status" value="1"/>
</dbReference>